<evidence type="ECO:0000313" key="1">
    <source>
        <dbReference type="EMBL" id="SPY45191.1"/>
    </source>
</evidence>
<dbReference type="AlphaFoldDB" id="A0A2T3Q6X9"/>
<gene>
    <name evidence="1" type="ORF">NCTC11647_03976</name>
</gene>
<organism evidence="1 2">
    <name type="scientific">Photobacterium damselae</name>
    <dbReference type="NCBI Taxonomy" id="38293"/>
    <lineage>
        <taxon>Bacteria</taxon>
        <taxon>Pseudomonadati</taxon>
        <taxon>Pseudomonadota</taxon>
        <taxon>Gammaproteobacteria</taxon>
        <taxon>Vibrionales</taxon>
        <taxon>Vibrionaceae</taxon>
        <taxon>Photobacterium</taxon>
    </lineage>
</organism>
<dbReference type="EMBL" id="UATL01000006">
    <property type="protein sequence ID" value="SPY45191.1"/>
    <property type="molecule type" value="Genomic_DNA"/>
</dbReference>
<accession>A0A2T3Q6X9</accession>
<proteinExistence type="predicted"/>
<protein>
    <submittedName>
        <fullName evidence="1">Uncharacterized protein</fullName>
    </submittedName>
</protein>
<reference evidence="1 2" key="1">
    <citation type="submission" date="2018-06" db="EMBL/GenBank/DDBJ databases">
        <authorList>
            <consortium name="Pathogen Informatics"/>
            <person name="Doyle S."/>
        </authorList>
    </citation>
    <scope>NUCLEOTIDE SEQUENCE [LARGE SCALE GENOMIC DNA]</scope>
    <source>
        <strain evidence="1 2">NCTC11647</strain>
    </source>
</reference>
<sequence>MNTRSKTATKFYTSERADSSVQIGLAGREVDLESVMSEGNATHHLSSLDVSQGTDVTDIKEDPSLILRTLKAGRLRKNAKTVEQVQSLVKASTGIFVHEVNWNRGVTETDFWDWFHRMWPNITIEVSCGQSGLTNEVRFFSLGQRKHCALARLVFHDLKKAAFKKAVKSEINRLLTAILDDEDFLQDDKMRAIGSRFDRMYDRANLSAFDTEERETQRLAAQAVALGILGLLNCGKSTVSPKVKKWAELLY</sequence>
<evidence type="ECO:0000313" key="2">
    <source>
        <dbReference type="Proteomes" id="UP000251647"/>
    </source>
</evidence>
<dbReference type="Proteomes" id="UP000251647">
    <property type="component" value="Unassembled WGS sequence"/>
</dbReference>
<dbReference type="RefSeq" id="WP_005306757.1">
    <property type="nucleotide sequence ID" value="NZ_PYOG01000041.1"/>
</dbReference>
<name>A0A2T3Q6X9_PHODM</name>